<organism evidence="2 3">
    <name type="scientific">Allacma fusca</name>
    <dbReference type="NCBI Taxonomy" id="39272"/>
    <lineage>
        <taxon>Eukaryota</taxon>
        <taxon>Metazoa</taxon>
        <taxon>Ecdysozoa</taxon>
        <taxon>Arthropoda</taxon>
        <taxon>Hexapoda</taxon>
        <taxon>Collembola</taxon>
        <taxon>Symphypleona</taxon>
        <taxon>Sminthuridae</taxon>
        <taxon>Allacma</taxon>
    </lineage>
</organism>
<dbReference type="EMBL" id="CAJVCH010151064">
    <property type="protein sequence ID" value="CAG7727612.1"/>
    <property type="molecule type" value="Genomic_DNA"/>
</dbReference>
<evidence type="ECO:0000313" key="3">
    <source>
        <dbReference type="Proteomes" id="UP000708208"/>
    </source>
</evidence>
<name>A0A8J2JZP4_9HEXA</name>
<reference evidence="2" key="1">
    <citation type="submission" date="2021-06" db="EMBL/GenBank/DDBJ databases">
        <authorList>
            <person name="Hodson N. C."/>
            <person name="Mongue J. A."/>
            <person name="Jaron S. K."/>
        </authorList>
    </citation>
    <scope>NUCLEOTIDE SEQUENCE</scope>
</reference>
<comment type="caution">
    <text evidence="2">The sequence shown here is derived from an EMBL/GenBank/DDBJ whole genome shotgun (WGS) entry which is preliminary data.</text>
</comment>
<keyword evidence="1" id="KW-1133">Transmembrane helix</keyword>
<gene>
    <name evidence="2" type="ORF">AFUS01_LOCUS16444</name>
</gene>
<dbReference type="AlphaFoldDB" id="A0A8J2JZP4"/>
<keyword evidence="3" id="KW-1185">Reference proteome</keyword>
<dbReference type="Proteomes" id="UP000708208">
    <property type="component" value="Unassembled WGS sequence"/>
</dbReference>
<proteinExistence type="predicted"/>
<keyword evidence="1" id="KW-0472">Membrane</keyword>
<evidence type="ECO:0000256" key="1">
    <source>
        <dbReference type="SAM" id="Phobius"/>
    </source>
</evidence>
<protein>
    <submittedName>
        <fullName evidence="2">Uncharacterized protein</fullName>
    </submittedName>
</protein>
<feature type="transmembrane region" description="Helical" evidence="1">
    <location>
        <begin position="75"/>
        <end position="97"/>
    </location>
</feature>
<evidence type="ECO:0000313" key="2">
    <source>
        <dbReference type="EMBL" id="CAG7727612.1"/>
    </source>
</evidence>
<accession>A0A8J2JZP4</accession>
<keyword evidence="1" id="KW-0812">Transmembrane</keyword>
<dbReference type="OrthoDB" id="10006362at2759"/>
<sequence length="159" mass="18160">MSGDSLSAGIGILARNSLSSSRRQSQVSLLVDSNSPDYSHHIDDRNWSWSYLRSNFRINDLSELYDRYVQRLQNAYYVVFLLLQISISLALICILLVRNQDNYGMAFPEVIVHVDSNADCFPDADHYLLLFTPSIQIPSHHSWLASQYCSPSVFRLISL</sequence>